<dbReference type="RefSeq" id="WP_197004352.1">
    <property type="nucleotide sequence ID" value="NZ_BONS01000020.1"/>
</dbReference>
<name>A0A8J7GUB6_9ACTN</name>
<keyword evidence="2" id="KW-1185">Reference proteome</keyword>
<evidence type="ECO:0000313" key="2">
    <source>
        <dbReference type="Proteomes" id="UP000622552"/>
    </source>
</evidence>
<evidence type="ECO:0000313" key="1">
    <source>
        <dbReference type="EMBL" id="MBG6137491.1"/>
    </source>
</evidence>
<dbReference type="AlphaFoldDB" id="A0A8J7GUB6"/>
<sequence>MTTQQRPEWAAARQRTAKEDLDIKAIPARRMNDAIGRLIADMFGDLVWAEAGALPQRVQVSGYAEPEGAETERLAEIFQGYQAEAAEIFRDRQTKYGPSNIATSYGGAMNGLIVRMGDKMARLRNLHQNGRGRDAPDESVTDTLNDLANYALIARMVLEGQWPGVDEDAEPFKVNYQEEMDCE</sequence>
<proteinExistence type="predicted"/>
<dbReference type="EMBL" id="JADOUF010000001">
    <property type="protein sequence ID" value="MBG6137491.1"/>
    <property type="molecule type" value="Genomic_DNA"/>
</dbReference>
<accession>A0A8J7GUB6</accession>
<organism evidence="1 2">
    <name type="scientific">Longispora fulva</name>
    <dbReference type="NCBI Taxonomy" id="619741"/>
    <lineage>
        <taxon>Bacteria</taxon>
        <taxon>Bacillati</taxon>
        <taxon>Actinomycetota</taxon>
        <taxon>Actinomycetes</taxon>
        <taxon>Micromonosporales</taxon>
        <taxon>Micromonosporaceae</taxon>
        <taxon>Longispora</taxon>
    </lineage>
</organism>
<gene>
    <name evidence="1" type="ORF">IW245_003685</name>
</gene>
<dbReference type="Proteomes" id="UP000622552">
    <property type="component" value="Unassembled WGS sequence"/>
</dbReference>
<reference evidence="1" key="1">
    <citation type="submission" date="2020-11" db="EMBL/GenBank/DDBJ databases">
        <title>Sequencing the genomes of 1000 actinobacteria strains.</title>
        <authorList>
            <person name="Klenk H.-P."/>
        </authorList>
    </citation>
    <scope>NUCLEOTIDE SEQUENCE</scope>
    <source>
        <strain evidence="1">DSM 45356</strain>
    </source>
</reference>
<comment type="caution">
    <text evidence="1">The sequence shown here is derived from an EMBL/GenBank/DDBJ whole genome shotgun (WGS) entry which is preliminary data.</text>
</comment>
<protein>
    <recommendedName>
        <fullName evidence="3">Nucleotide modification associated domain-containing protein</fullName>
    </recommendedName>
</protein>
<evidence type="ECO:0008006" key="3">
    <source>
        <dbReference type="Google" id="ProtNLM"/>
    </source>
</evidence>